<evidence type="ECO:0000313" key="1">
    <source>
        <dbReference type="EMBL" id="BES90810.1"/>
    </source>
</evidence>
<organism evidence="1 2">
    <name type="scientific">Nesidiocoris tenuis</name>
    <dbReference type="NCBI Taxonomy" id="355587"/>
    <lineage>
        <taxon>Eukaryota</taxon>
        <taxon>Metazoa</taxon>
        <taxon>Ecdysozoa</taxon>
        <taxon>Arthropoda</taxon>
        <taxon>Hexapoda</taxon>
        <taxon>Insecta</taxon>
        <taxon>Pterygota</taxon>
        <taxon>Neoptera</taxon>
        <taxon>Paraneoptera</taxon>
        <taxon>Hemiptera</taxon>
        <taxon>Heteroptera</taxon>
        <taxon>Panheteroptera</taxon>
        <taxon>Cimicomorpha</taxon>
        <taxon>Miridae</taxon>
        <taxon>Dicyphina</taxon>
        <taxon>Nesidiocoris</taxon>
    </lineage>
</organism>
<evidence type="ECO:0000313" key="2">
    <source>
        <dbReference type="Proteomes" id="UP001307889"/>
    </source>
</evidence>
<accession>A0ABN7AIW7</accession>
<protein>
    <submittedName>
        <fullName evidence="1">Uncharacterized protein</fullName>
    </submittedName>
</protein>
<gene>
    <name evidence="1" type="ORF">NTJ_03618</name>
</gene>
<proteinExistence type="predicted"/>
<reference evidence="1 2" key="1">
    <citation type="submission" date="2023-09" db="EMBL/GenBank/DDBJ databases">
        <title>Nesidiocoris tenuis whole genome shotgun sequence.</title>
        <authorList>
            <person name="Shibata T."/>
            <person name="Shimoda M."/>
            <person name="Kobayashi T."/>
            <person name="Uehara T."/>
        </authorList>
    </citation>
    <scope>NUCLEOTIDE SEQUENCE [LARGE SCALE GENOMIC DNA]</scope>
    <source>
        <strain evidence="1 2">Japan</strain>
    </source>
</reference>
<dbReference type="EMBL" id="AP028910">
    <property type="protein sequence ID" value="BES90810.1"/>
    <property type="molecule type" value="Genomic_DNA"/>
</dbReference>
<name>A0ABN7AIW7_9HEMI</name>
<sequence>MNCSSPVAKNRFTAPCSEKQEFYPNETDGVQLKPKSSISITRRSEAKRCVPASLNLVKNKLAPKEETFILANILEIDRSPLVPLVDLVSDIDLILSFSLMCSCHALMNYTPSFHSSKGTL</sequence>
<dbReference type="Proteomes" id="UP001307889">
    <property type="component" value="Chromosome 2"/>
</dbReference>
<keyword evidence="2" id="KW-1185">Reference proteome</keyword>